<dbReference type="Gene3D" id="3.80.10.10">
    <property type="entry name" value="Ribonuclease Inhibitor"/>
    <property type="match status" value="1"/>
</dbReference>
<dbReference type="EMBL" id="CM029054">
    <property type="protein sequence ID" value="KAG2538165.1"/>
    <property type="molecule type" value="Genomic_DNA"/>
</dbReference>
<organism evidence="2 3">
    <name type="scientific">Panicum virgatum</name>
    <name type="common">Blackwell switchgrass</name>
    <dbReference type="NCBI Taxonomy" id="38727"/>
    <lineage>
        <taxon>Eukaryota</taxon>
        <taxon>Viridiplantae</taxon>
        <taxon>Streptophyta</taxon>
        <taxon>Embryophyta</taxon>
        <taxon>Tracheophyta</taxon>
        <taxon>Spermatophyta</taxon>
        <taxon>Magnoliopsida</taxon>
        <taxon>Liliopsida</taxon>
        <taxon>Poales</taxon>
        <taxon>Poaceae</taxon>
        <taxon>PACMAD clade</taxon>
        <taxon>Panicoideae</taxon>
        <taxon>Panicodae</taxon>
        <taxon>Paniceae</taxon>
        <taxon>Panicinae</taxon>
        <taxon>Panicum</taxon>
        <taxon>Panicum sect. Hiantes</taxon>
    </lineage>
</organism>
<dbReference type="InterPro" id="IPR032675">
    <property type="entry name" value="LRR_dom_sf"/>
</dbReference>
<dbReference type="SUPFAM" id="SSF81383">
    <property type="entry name" value="F-box domain"/>
    <property type="match status" value="1"/>
</dbReference>
<feature type="domain" description="F-box" evidence="1">
    <location>
        <begin position="21"/>
        <end position="56"/>
    </location>
</feature>
<accession>A0A8T0MME7</accession>
<dbReference type="OrthoDB" id="685981at2759"/>
<dbReference type="InterPro" id="IPR036047">
    <property type="entry name" value="F-box-like_dom_sf"/>
</dbReference>
<dbReference type="PANTHER" id="PTHR34223:SF107">
    <property type="entry name" value="F-BOX DOMAIN-CONTAINING PROTEIN"/>
    <property type="match status" value="1"/>
</dbReference>
<evidence type="ECO:0000313" key="3">
    <source>
        <dbReference type="Proteomes" id="UP000823388"/>
    </source>
</evidence>
<protein>
    <recommendedName>
        <fullName evidence="1">F-box domain-containing protein</fullName>
    </recommendedName>
</protein>
<dbReference type="InterPro" id="IPR053781">
    <property type="entry name" value="F-box_AtFBL13-like"/>
</dbReference>
<evidence type="ECO:0000313" key="2">
    <source>
        <dbReference type="EMBL" id="KAG2538165.1"/>
    </source>
</evidence>
<dbReference type="CDD" id="cd22160">
    <property type="entry name" value="F-box_AtFBL13-like"/>
    <property type="match status" value="1"/>
</dbReference>
<dbReference type="SUPFAM" id="SSF52047">
    <property type="entry name" value="RNI-like"/>
    <property type="match status" value="1"/>
</dbReference>
<dbReference type="AlphaFoldDB" id="A0A8T0MME7"/>
<keyword evidence="3" id="KW-1185">Reference proteome</keyword>
<dbReference type="Gene3D" id="1.20.1280.50">
    <property type="match status" value="1"/>
</dbReference>
<dbReference type="Proteomes" id="UP000823388">
    <property type="component" value="Chromosome 9N"/>
</dbReference>
<sequence>MPPGENVKGAVQPVAGSSGGIESLPDGVLQHILGFLPSPEAVRTCVLAQRWRHLWKAAPCLRVGCDLDQSESVEELRSLVNHLLLLRGGSPLEACYFTFYAGRRSHDDVSHVNLWFRHVVQMCKVRVLTLFMFLLGEPWLELDNLPVISQHLRSLKLIGVQVHNSLLNFSSCPALEHLELSCCELPPSVKEIVSESLKHIIVIASMCGWDSRIRIYTPNLVSLHLENFQGRTPILERMPSLLKASVEITIQCRDRCTNANYFWTCDNSGSTANGSINCVLLRGISEAKSLALRSASNMFIFKRDLRWGPMFTNLKTLLLNGYWYVPDDFHALARILERSPVLKKLTFEFCNKWCHKVEMKLCVSSMKRSAAISEHLEIVEIKCEVVDDRVLKVMKFLCAFNICKLTCSAPLAFIFLKFTVMSICMKESIA</sequence>
<comment type="caution">
    <text evidence="2">The sequence shown here is derived from an EMBL/GenBank/DDBJ whole genome shotgun (WGS) entry which is preliminary data.</text>
</comment>
<dbReference type="PANTHER" id="PTHR34223">
    <property type="entry name" value="OS11G0201299 PROTEIN"/>
    <property type="match status" value="1"/>
</dbReference>
<dbReference type="Pfam" id="PF00646">
    <property type="entry name" value="F-box"/>
    <property type="match status" value="1"/>
</dbReference>
<gene>
    <name evidence="2" type="ORF">PVAP13_9NG382046</name>
</gene>
<evidence type="ECO:0000259" key="1">
    <source>
        <dbReference type="Pfam" id="PF00646"/>
    </source>
</evidence>
<reference evidence="2 3" key="1">
    <citation type="submission" date="2020-05" db="EMBL/GenBank/DDBJ databases">
        <title>WGS assembly of Panicum virgatum.</title>
        <authorList>
            <person name="Lovell J.T."/>
            <person name="Jenkins J."/>
            <person name="Shu S."/>
            <person name="Juenger T.E."/>
            <person name="Schmutz J."/>
        </authorList>
    </citation>
    <scope>NUCLEOTIDE SEQUENCE [LARGE SCALE GENOMIC DNA]</scope>
    <source>
        <strain evidence="3">cv. AP13</strain>
    </source>
</reference>
<dbReference type="InterPro" id="IPR001810">
    <property type="entry name" value="F-box_dom"/>
</dbReference>
<dbReference type="InterPro" id="IPR053197">
    <property type="entry name" value="F-box_SCFL_complex_component"/>
</dbReference>
<name>A0A8T0MME7_PANVG</name>
<proteinExistence type="predicted"/>